<proteinExistence type="predicted"/>
<gene>
    <name evidence="1" type="ORF">CEXT_119591</name>
</gene>
<dbReference type="Proteomes" id="UP001054945">
    <property type="component" value="Unassembled WGS sequence"/>
</dbReference>
<dbReference type="AlphaFoldDB" id="A0AAV4RS53"/>
<sequence length="119" mass="13869">MIAKIKTSKIRQKSQEHIYFPSNRSITNKRRITKPEIKIKGAYTFLKAKASLIKPTSCPRIHYQKLREQKTVISSRENPISVSKKHFRLAHISIMPSKIILSEFFFPTTNDPFLLETEP</sequence>
<reference evidence="1 2" key="1">
    <citation type="submission" date="2021-06" db="EMBL/GenBank/DDBJ databases">
        <title>Caerostris extrusa draft genome.</title>
        <authorList>
            <person name="Kono N."/>
            <person name="Arakawa K."/>
        </authorList>
    </citation>
    <scope>NUCLEOTIDE SEQUENCE [LARGE SCALE GENOMIC DNA]</scope>
</reference>
<evidence type="ECO:0000313" key="2">
    <source>
        <dbReference type="Proteomes" id="UP001054945"/>
    </source>
</evidence>
<dbReference type="EMBL" id="BPLR01008442">
    <property type="protein sequence ID" value="GIY24733.1"/>
    <property type="molecule type" value="Genomic_DNA"/>
</dbReference>
<accession>A0AAV4RS53</accession>
<comment type="caution">
    <text evidence="1">The sequence shown here is derived from an EMBL/GenBank/DDBJ whole genome shotgun (WGS) entry which is preliminary data.</text>
</comment>
<name>A0AAV4RS53_CAEEX</name>
<evidence type="ECO:0000313" key="1">
    <source>
        <dbReference type="EMBL" id="GIY24733.1"/>
    </source>
</evidence>
<keyword evidence="2" id="KW-1185">Reference proteome</keyword>
<protein>
    <submittedName>
        <fullName evidence="1">Uncharacterized protein</fullName>
    </submittedName>
</protein>
<organism evidence="1 2">
    <name type="scientific">Caerostris extrusa</name>
    <name type="common">Bark spider</name>
    <name type="synonym">Caerostris bankana</name>
    <dbReference type="NCBI Taxonomy" id="172846"/>
    <lineage>
        <taxon>Eukaryota</taxon>
        <taxon>Metazoa</taxon>
        <taxon>Ecdysozoa</taxon>
        <taxon>Arthropoda</taxon>
        <taxon>Chelicerata</taxon>
        <taxon>Arachnida</taxon>
        <taxon>Araneae</taxon>
        <taxon>Araneomorphae</taxon>
        <taxon>Entelegynae</taxon>
        <taxon>Araneoidea</taxon>
        <taxon>Araneidae</taxon>
        <taxon>Caerostris</taxon>
    </lineage>
</organism>